<dbReference type="SUPFAM" id="SSF103481">
    <property type="entry name" value="Multidrug resistance efflux transporter EmrE"/>
    <property type="match status" value="1"/>
</dbReference>
<evidence type="ECO:0000256" key="9">
    <source>
        <dbReference type="RuleBase" id="RU003942"/>
    </source>
</evidence>
<sequence>MALIVLIIAGLSEIVWAFSMKQSEGFTRLGSSLLTVGAIAVSFALLSWSTRKLPLGTAYTVWTGTGAVGAFLVGIAVLGESARPLHIIAALLIVGGLVLVKLSSPG</sequence>
<evidence type="ECO:0000256" key="10">
    <source>
        <dbReference type="SAM" id="Phobius"/>
    </source>
</evidence>
<gene>
    <name evidence="11" type="ORF">AVDCRST_MAG39-1711</name>
</gene>
<protein>
    <recommendedName>
        <fullName evidence="8">Guanidinium exporter</fullName>
    </recommendedName>
</protein>
<feature type="transmembrane region" description="Helical" evidence="10">
    <location>
        <begin position="85"/>
        <end position="102"/>
    </location>
</feature>
<dbReference type="PANTHER" id="PTHR30561">
    <property type="entry name" value="SMR FAMILY PROTON-DEPENDENT DRUG EFFLUX TRANSPORTER SUGE"/>
    <property type="match status" value="1"/>
</dbReference>
<feature type="transmembrane region" description="Helical" evidence="10">
    <location>
        <begin position="58"/>
        <end position="79"/>
    </location>
</feature>
<name>A0A6J4SX09_9SPHN</name>
<dbReference type="GO" id="GO:0022857">
    <property type="term" value="F:transmembrane transporter activity"/>
    <property type="evidence" value="ECO:0007669"/>
    <property type="project" value="InterPro"/>
</dbReference>
<reference evidence="11" key="1">
    <citation type="submission" date="2020-02" db="EMBL/GenBank/DDBJ databases">
        <authorList>
            <person name="Meier V. D."/>
        </authorList>
    </citation>
    <scope>NUCLEOTIDE SEQUENCE</scope>
    <source>
        <strain evidence="11">AVDCRST_MAG39</strain>
    </source>
</reference>
<comment type="similarity">
    <text evidence="7">Belongs to the drug/metabolite transporter (DMT) superfamily. Small multidrug resistance (SMR) (TC 2.A.7.1) family. Gdx/SugE subfamily.</text>
</comment>
<evidence type="ECO:0000256" key="3">
    <source>
        <dbReference type="ARBA" id="ARBA00022475"/>
    </source>
</evidence>
<proteinExistence type="inferred from homology"/>
<comment type="subcellular location">
    <subcellularLocation>
        <location evidence="1 9">Cell membrane</location>
        <topology evidence="1 9">Multi-pass membrane protein</topology>
    </subcellularLocation>
</comment>
<keyword evidence="6 10" id="KW-0472">Membrane</keyword>
<feature type="transmembrane region" description="Helical" evidence="10">
    <location>
        <begin position="27"/>
        <end position="46"/>
    </location>
</feature>
<evidence type="ECO:0000256" key="2">
    <source>
        <dbReference type="ARBA" id="ARBA00022448"/>
    </source>
</evidence>
<dbReference type="Pfam" id="PF00893">
    <property type="entry name" value="Multi_Drug_Res"/>
    <property type="match status" value="1"/>
</dbReference>
<keyword evidence="2" id="KW-0813">Transport</keyword>
<dbReference type="InterPro" id="IPR037185">
    <property type="entry name" value="EmrE-like"/>
</dbReference>
<evidence type="ECO:0000256" key="1">
    <source>
        <dbReference type="ARBA" id="ARBA00004651"/>
    </source>
</evidence>
<dbReference type="PANTHER" id="PTHR30561:SF0">
    <property type="entry name" value="GUANIDINIUM EXPORTER"/>
    <property type="match status" value="1"/>
</dbReference>
<accession>A0A6J4SX09</accession>
<organism evidence="11">
    <name type="scientific">uncultured Sphingomonadaceae bacterium</name>
    <dbReference type="NCBI Taxonomy" id="169976"/>
    <lineage>
        <taxon>Bacteria</taxon>
        <taxon>Pseudomonadati</taxon>
        <taxon>Pseudomonadota</taxon>
        <taxon>Alphaproteobacteria</taxon>
        <taxon>Sphingomonadales</taxon>
        <taxon>Sphingomonadaceae</taxon>
        <taxon>environmental samples</taxon>
    </lineage>
</organism>
<dbReference type="GO" id="GO:0005886">
    <property type="term" value="C:plasma membrane"/>
    <property type="evidence" value="ECO:0007669"/>
    <property type="project" value="UniProtKB-SubCell"/>
</dbReference>
<dbReference type="GO" id="GO:1990961">
    <property type="term" value="P:xenobiotic detoxification by transmembrane export across the plasma membrane"/>
    <property type="evidence" value="ECO:0007669"/>
    <property type="project" value="UniProtKB-ARBA"/>
</dbReference>
<evidence type="ECO:0000256" key="4">
    <source>
        <dbReference type="ARBA" id="ARBA00022692"/>
    </source>
</evidence>
<dbReference type="AlphaFoldDB" id="A0A6J4SX09"/>
<evidence type="ECO:0000256" key="8">
    <source>
        <dbReference type="ARBA" id="ARBA00039168"/>
    </source>
</evidence>
<keyword evidence="3" id="KW-1003">Cell membrane</keyword>
<dbReference type="Gene3D" id="1.10.3730.20">
    <property type="match status" value="1"/>
</dbReference>
<dbReference type="EMBL" id="CADCVW010000071">
    <property type="protein sequence ID" value="CAA9507253.1"/>
    <property type="molecule type" value="Genomic_DNA"/>
</dbReference>
<evidence type="ECO:0000256" key="5">
    <source>
        <dbReference type="ARBA" id="ARBA00022989"/>
    </source>
</evidence>
<keyword evidence="5 10" id="KW-1133">Transmembrane helix</keyword>
<dbReference type="InterPro" id="IPR045324">
    <property type="entry name" value="Small_multidrug_res"/>
</dbReference>
<evidence type="ECO:0000313" key="11">
    <source>
        <dbReference type="EMBL" id="CAA9507253.1"/>
    </source>
</evidence>
<evidence type="ECO:0000256" key="6">
    <source>
        <dbReference type="ARBA" id="ARBA00023136"/>
    </source>
</evidence>
<dbReference type="InterPro" id="IPR000390">
    <property type="entry name" value="Small_drug/metabolite_transptr"/>
</dbReference>
<evidence type="ECO:0000256" key="7">
    <source>
        <dbReference type="ARBA" id="ARBA00038151"/>
    </source>
</evidence>
<dbReference type="FunFam" id="1.10.3730.20:FF:000001">
    <property type="entry name" value="Quaternary ammonium compound resistance transporter SugE"/>
    <property type="match status" value="1"/>
</dbReference>
<keyword evidence="4 9" id="KW-0812">Transmembrane</keyword>